<evidence type="ECO:0000256" key="2">
    <source>
        <dbReference type="ARBA" id="ARBA00022598"/>
    </source>
</evidence>
<dbReference type="GO" id="GO:0031956">
    <property type="term" value="F:medium-chain fatty acid-CoA ligase activity"/>
    <property type="evidence" value="ECO:0007669"/>
    <property type="project" value="TreeGrafter"/>
</dbReference>
<name>A0A2A4FPN7_9SPHN</name>
<dbReference type="Gene3D" id="3.30.300.30">
    <property type="match status" value="1"/>
</dbReference>
<protein>
    <submittedName>
        <fullName evidence="6">Cyclohexanecarboxylate-CoA ligase</fullName>
    </submittedName>
</protein>
<feature type="domain" description="AMP-dependent synthetase/ligase" evidence="4">
    <location>
        <begin position="76"/>
        <end position="439"/>
    </location>
</feature>
<dbReference type="Gene3D" id="3.40.50.12780">
    <property type="entry name" value="N-terminal domain of ligase-like"/>
    <property type="match status" value="1"/>
</dbReference>
<dbReference type="PANTHER" id="PTHR43201:SF5">
    <property type="entry name" value="MEDIUM-CHAIN ACYL-COA LIGASE ACSF2, MITOCHONDRIAL"/>
    <property type="match status" value="1"/>
</dbReference>
<reference evidence="6 7" key="1">
    <citation type="submission" date="2017-09" db="EMBL/GenBank/DDBJ databases">
        <title>The Catabolism of 3,6-Dichlorosalicylic acid is Initiated by the Cytochrome P450 Monooxygenase DsmABC in Rhizorhabdus dicambivorans Ndbn-20.</title>
        <authorList>
            <person name="Na L."/>
        </authorList>
    </citation>
    <scope>NUCLEOTIDE SEQUENCE [LARGE SCALE GENOMIC DNA]</scope>
    <source>
        <strain evidence="6 7">Ndbn-20m</strain>
    </source>
</reference>
<gene>
    <name evidence="6" type="ORF">COO09_20545</name>
</gene>
<dbReference type="InterPro" id="IPR025110">
    <property type="entry name" value="AMP-bd_C"/>
</dbReference>
<sequence>MRKRRGSAMPAPLMSELSGSLEPGAKDGRPRGGSTVPPAPVNESRQMDAMTAIKARNYPKREGRASTTLDDFLDLAGSRPDDIALVSYLAGRPEPATLTYGRMAELVDRLALRLIELGVRPREFVSFQLPNRWEFAIAHLATIRIGAISNAIMPIYGRREVRFMLERTKSRVCIALKRTPRTEPGKMLAELRDELATLEHLILIDDDEPGLSLESQLAGVTVQKAARTDLDRLRPHPDDVEAILFSSGTTGEPKAILHSFNSIYRATANSFGAMGMSSRDVVLMSSPLGHATGFYFGLEMPLICGCRMVFQDMWNPEEMLRIIERERVTWTMGTASFAEDACDAAERITYDTSSFRCFVCGGAPIPPKLVGRTSRLLGAQLIPSWGMTEAGITTIGRFTDSPERRASSAGKPVDGVEVRVVDGAGDPLPLCTSGHLQLRATGQHVGLFMNDELYAASFQDGWFNTGDIGEIDEEGYVRIVGRSKDIVIRGGENIPIIEIENLIRDIPAVKEVAIVGVPDARLGERCHAVLVPRVPGQEISLKEVVRHLEALGVTKQYWPEYLTVADDLPRTASGKIQRFVIRNQLITTDND</sequence>
<dbReference type="Pfam" id="PF13193">
    <property type="entry name" value="AMP-binding_C"/>
    <property type="match status" value="1"/>
</dbReference>
<dbReference type="InterPro" id="IPR042099">
    <property type="entry name" value="ANL_N_sf"/>
</dbReference>
<dbReference type="EMBL" id="NWUF01000029">
    <property type="protein sequence ID" value="PCE40373.1"/>
    <property type="molecule type" value="Genomic_DNA"/>
</dbReference>
<evidence type="ECO:0000313" key="6">
    <source>
        <dbReference type="EMBL" id="PCE40373.1"/>
    </source>
</evidence>
<feature type="region of interest" description="Disordered" evidence="3">
    <location>
        <begin position="1"/>
        <end position="45"/>
    </location>
</feature>
<keyword evidence="2 6" id="KW-0436">Ligase</keyword>
<dbReference type="InterPro" id="IPR045851">
    <property type="entry name" value="AMP-bd_C_sf"/>
</dbReference>
<accession>A0A2A4FPN7</accession>
<evidence type="ECO:0000256" key="1">
    <source>
        <dbReference type="ARBA" id="ARBA00006432"/>
    </source>
</evidence>
<evidence type="ECO:0000259" key="5">
    <source>
        <dbReference type="Pfam" id="PF13193"/>
    </source>
</evidence>
<feature type="domain" description="AMP-binding enzyme C-terminal" evidence="5">
    <location>
        <begin position="498"/>
        <end position="575"/>
    </location>
</feature>
<dbReference type="SUPFAM" id="SSF56801">
    <property type="entry name" value="Acetyl-CoA synthetase-like"/>
    <property type="match status" value="1"/>
</dbReference>
<dbReference type="InterPro" id="IPR020845">
    <property type="entry name" value="AMP-binding_CS"/>
</dbReference>
<comment type="caution">
    <text evidence="6">The sequence shown here is derived from an EMBL/GenBank/DDBJ whole genome shotgun (WGS) entry which is preliminary data.</text>
</comment>
<dbReference type="GO" id="GO:0006631">
    <property type="term" value="P:fatty acid metabolic process"/>
    <property type="evidence" value="ECO:0007669"/>
    <property type="project" value="TreeGrafter"/>
</dbReference>
<dbReference type="Proteomes" id="UP000218934">
    <property type="component" value="Unassembled WGS sequence"/>
</dbReference>
<evidence type="ECO:0000259" key="4">
    <source>
        <dbReference type="Pfam" id="PF00501"/>
    </source>
</evidence>
<dbReference type="KEGG" id="rdi:CMV14_19900"/>
<proteinExistence type="inferred from homology"/>
<dbReference type="Pfam" id="PF00501">
    <property type="entry name" value="AMP-binding"/>
    <property type="match status" value="1"/>
</dbReference>
<dbReference type="AlphaFoldDB" id="A0A2A4FPN7"/>
<dbReference type="OrthoDB" id="9803968at2"/>
<organism evidence="6 7">
    <name type="scientific">Rhizorhabdus dicambivorans</name>
    <dbReference type="NCBI Taxonomy" id="1850238"/>
    <lineage>
        <taxon>Bacteria</taxon>
        <taxon>Pseudomonadati</taxon>
        <taxon>Pseudomonadota</taxon>
        <taxon>Alphaproteobacteria</taxon>
        <taxon>Sphingomonadales</taxon>
        <taxon>Sphingomonadaceae</taxon>
        <taxon>Rhizorhabdus</taxon>
    </lineage>
</organism>
<dbReference type="PANTHER" id="PTHR43201">
    <property type="entry name" value="ACYL-COA SYNTHETASE"/>
    <property type="match status" value="1"/>
</dbReference>
<evidence type="ECO:0000256" key="3">
    <source>
        <dbReference type="SAM" id="MobiDB-lite"/>
    </source>
</evidence>
<dbReference type="PROSITE" id="PS00455">
    <property type="entry name" value="AMP_BINDING"/>
    <property type="match status" value="1"/>
</dbReference>
<evidence type="ECO:0000313" key="7">
    <source>
        <dbReference type="Proteomes" id="UP000218934"/>
    </source>
</evidence>
<keyword evidence="7" id="KW-1185">Reference proteome</keyword>
<dbReference type="InterPro" id="IPR000873">
    <property type="entry name" value="AMP-dep_synth/lig_dom"/>
</dbReference>
<comment type="similarity">
    <text evidence="1">Belongs to the ATP-dependent AMP-binding enzyme family.</text>
</comment>